<proteinExistence type="predicted"/>
<dbReference type="RefSeq" id="XP_002134259.2">
    <property type="nucleotide sequence ID" value="XM_002134223.3"/>
</dbReference>
<name>A0A6I8UZI4_DROPS</name>
<evidence type="ECO:0000313" key="3">
    <source>
        <dbReference type="RefSeq" id="XP_002134259.2"/>
    </source>
</evidence>
<dbReference type="InterPro" id="IPR032675">
    <property type="entry name" value="LRR_dom_sf"/>
</dbReference>
<keyword evidence="2" id="KW-1185">Reference proteome</keyword>
<feature type="region of interest" description="Disordered" evidence="1">
    <location>
        <begin position="1"/>
        <end position="67"/>
    </location>
</feature>
<dbReference type="Gene3D" id="3.80.10.10">
    <property type="entry name" value="Ribonuclease Inhibitor"/>
    <property type="match status" value="1"/>
</dbReference>
<dbReference type="InParanoid" id="A0A6I8UZI4"/>
<evidence type="ECO:0000313" key="2">
    <source>
        <dbReference type="Proteomes" id="UP000001819"/>
    </source>
</evidence>
<accession>A0A6I8UZI4</accession>
<sequence length="490" mass="53658">MLDGQEQNGAGPGGPKPGRRVQFSSDTKPGDGEEAAQPSGSRSRSASPGLGAGVHSPPGLDFGEQMLPSPLAVGSQLWHASARRLDLRYLSQELPSPKDQLLFLGDMQKSFKCVVFDVDRLADNLKALETAEVGDLSSVQECHLMSKDTDPATGAQGDTAQTSSCRVTFSEWPMHSLPKLMVNLRRLHLYCNVQVHFIERFANLELLALYGSISQSAITGVFERCRQLERLSIKAECDARLDLSGVAKCPFVNGISVPVSMFANQRDLLISRPHQQLIELTQCGRNSSLAVDCLRSIVALKGDSIEAIQMDCGWLDNGARSLADMAMGRCTRLDRLVLGNCDFGHMAIGSLDLPRAHRHIALNRCHNLTDSQVQDIVQLCPDIHELSLIEGPLLTGALLHNVYRARAEMAVGHPLSLVLTNCKTLLAAYKTVFAEYWEPRRDILKIEFVEDESTPVEDVQVFFYGPSLDQGSSEAADPQIPQMPQMPTDA</sequence>
<feature type="compositionally biased region" description="Low complexity" evidence="1">
    <location>
        <begin position="35"/>
        <end position="49"/>
    </location>
</feature>
<dbReference type="SUPFAM" id="SSF52047">
    <property type="entry name" value="RNI-like"/>
    <property type="match status" value="1"/>
</dbReference>
<organism evidence="2 3">
    <name type="scientific">Drosophila pseudoobscura pseudoobscura</name>
    <name type="common">Fruit fly</name>
    <dbReference type="NCBI Taxonomy" id="46245"/>
    <lineage>
        <taxon>Eukaryota</taxon>
        <taxon>Metazoa</taxon>
        <taxon>Ecdysozoa</taxon>
        <taxon>Arthropoda</taxon>
        <taxon>Hexapoda</taxon>
        <taxon>Insecta</taxon>
        <taxon>Pterygota</taxon>
        <taxon>Neoptera</taxon>
        <taxon>Endopterygota</taxon>
        <taxon>Diptera</taxon>
        <taxon>Brachycera</taxon>
        <taxon>Muscomorpha</taxon>
        <taxon>Ephydroidea</taxon>
        <taxon>Drosophilidae</taxon>
        <taxon>Drosophila</taxon>
        <taxon>Sophophora</taxon>
    </lineage>
</organism>
<gene>
    <name evidence="3" type="primary">LOC6901588</name>
</gene>
<reference evidence="3" key="1">
    <citation type="submission" date="2025-08" db="UniProtKB">
        <authorList>
            <consortium name="RefSeq"/>
        </authorList>
    </citation>
    <scope>IDENTIFICATION</scope>
    <source>
        <strain evidence="3">MV-25-SWS-2005</strain>
        <tissue evidence="3">Whole body</tissue>
    </source>
</reference>
<protein>
    <submittedName>
        <fullName evidence="3">Uncharacterized protein</fullName>
    </submittedName>
</protein>
<dbReference type="KEGG" id="dpo:6901588"/>
<dbReference type="Proteomes" id="UP000001819">
    <property type="component" value="Chromosome X"/>
</dbReference>
<dbReference type="AlphaFoldDB" id="A0A6I8UZI4"/>
<feature type="region of interest" description="Disordered" evidence="1">
    <location>
        <begin position="469"/>
        <end position="490"/>
    </location>
</feature>
<evidence type="ECO:0000256" key="1">
    <source>
        <dbReference type="SAM" id="MobiDB-lite"/>
    </source>
</evidence>